<evidence type="ECO:0000313" key="5">
    <source>
        <dbReference type="EMBL" id="MBD8032487.1"/>
    </source>
</evidence>
<dbReference type="Gene3D" id="3.40.50.300">
    <property type="entry name" value="P-loop containing nucleotide triphosphate hydrolases"/>
    <property type="match status" value="1"/>
</dbReference>
<dbReference type="InterPro" id="IPR051782">
    <property type="entry name" value="ABC_Transporter_VariousFunc"/>
</dbReference>
<dbReference type="PROSITE" id="PS00211">
    <property type="entry name" value="ABC_TRANSPORTER_1"/>
    <property type="match status" value="1"/>
</dbReference>
<keyword evidence="2" id="KW-0547">Nucleotide-binding</keyword>
<keyword evidence="3 5" id="KW-0067">ATP-binding</keyword>
<comment type="caution">
    <text evidence="5">The sequence shown here is derived from an EMBL/GenBank/DDBJ whole genome shotgun (WGS) entry which is preliminary data.</text>
</comment>
<organism evidence="5 6">
    <name type="scientific">Solibacillus merdavium</name>
    <dbReference type="NCBI Taxonomy" id="2762218"/>
    <lineage>
        <taxon>Bacteria</taxon>
        <taxon>Bacillati</taxon>
        <taxon>Bacillota</taxon>
        <taxon>Bacilli</taxon>
        <taxon>Bacillales</taxon>
        <taxon>Caryophanaceae</taxon>
        <taxon>Solibacillus</taxon>
    </lineage>
</organism>
<reference evidence="5 6" key="1">
    <citation type="submission" date="2020-08" db="EMBL/GenBank/DDBJ databases">
        <title>A Genomic Blueprint of the Chicken Gut Microbiome.</title>
        <authorList>
            <person name="Gilroy R."/>
            <person name="Ravi A."/>
            <person name="Getino M."/>
            <person name="Pursley I."/>
            <person name="Horton D.L."/>
            <person name="Alikhan N.-F."/>
            <person name="Baker D."/>
            <person name="Gharbi K."/>
            <person name="Hall N."/>
            <person name="Watson M."/>
            <person name="Adriaenssens E.M."/>
            <person name="Foster-Nyarko E."/>
            <person name="Jarju S."/>
            <person name="Secka A."/>
            <person name="Antonio M."/>
            <person name="Oren A."/>
            <person name="Chaudhuri R."/>
            <person name="La Ragione R.M."/>
            <person name="Hildebrand F."/>
            <person name="Pallen M.J."/>
        </authorList>
    </citation>
    <scope>NUCLEOTIDE SEQUENCE [LARGE SCALE GENOMIC DNA]</scope>
    <source>
        <strain evidence="5 6">Sa1YVA6</strain>
    </source>
</reference>
<dbReference type="PROSITE" id="PS50893">
    <property type="entry name" value="ABC_TRANSPORTER_2"/>
    <property type="match status" value="1"/>
</dbReference>
<feature type="domain" description="ABC transporter" evidence="4">
    <location>
        <begin position="3"/>
        <end position="219"/>
    </location>
</feature>
<dbReference type="GO" id="GO:0005524">
    <property type="term" value="F:ATP binding"/>
    <property type="evidence" value="ECO:0007669"/>
    <property type="project" value="UniProtKB-KW"/>
</dbReference>
<dbReference type="Pfam" id="PF00005">
    <property type="entry name" value="ABC_tran"/>
    <property type="match status" value="1"/>
</dbReference>
<proteinExistence type="predicted"/>
<dbReference type="InterPro" id="IPR003439">
    <property type="entry name" value="ABC_transporter-like_ATP-bd"/>
</dbReference>
<dbReference type="Proteomes" id="UP000600565">
    <property type="component" value="Unassembled WGS sequence"/>
</dbReference>
<gene>
    <name evidence="5" type="ORF">H9632_05355</name>
</gene>
<evidence type="ECO:0000259" key="4">
    <source>
        <dbReference type="PROSITE" id="PS50893"/>
    </source>
</evidence>
<dbReference type="RefSeq" id="WP_191703081.1">
    <property type="nucleotide sequence ID" value="NZ_JACSPW010000003.1"/>
</dbReference>
<keyword evidence="6" id="KW-1185">Reference proteome</keyword>
<dbReference type="SUPFAM" id="SSF52540">
    <property type="entry name" value="P-loop containing nucleoside triphosphate hydrolases"/>
    <property type="match status" value="1"/>
</dbReference>
<name>A0ABR8XKM1_9BACL</name>
<dbReference type="CDD" id="cd03230">
    <property type="entry name" value="ABC_DR_subfamily_A"/>
    <property type="match status" value="1"/>
</dbReference>
<dbReference type="InterPro" id="IPR003593">
    <property type="entry name" value="AAA+_ATPase"/>
</dbReference>
<sequence length="229" mass="25403">MTVELLNITKTYKKNRGVHNIDVKIDAGEITALVGANGAGKSTIIKLLTGQLVQNEGEINGFSKEALRYMPDDLNFPDTLTAAEILALLANLKKVSSNTIPKLLEQVGLADKGHLRVSEYSKGMRQRLNLAQSLIGDGDLYILDEPTNGLDPFWIATMKKMLVEEKEKGTHILFSTHLLSFAEEIADQVIMLHEGEVIAKGNIQTLLTTYHCQTLEQLWLTLTTMENIQ</sequence>
<dbReference type="PANTHER" id="PTHR42939:SF1">
    <property type="entry name" value="ABC TRANSPORTER ATP-BINDING PROTEIN ALBC-RELATED"/>
    <property type="match status" value="1"/>
</dbReference>
<accession>A0ABR8XKM1</accession>
<evidence type="ECO:0000256" key="3">
    <source>
        <dbReference type="ARBA" id="ARBA00022840"/>
    </source>
</evidence>
<dbReference type="SMART" id="SM00382">
    <property type="entry name" value="AAA"/>
    <property type="match status" value="1"/>
</dbReference>
<evidence type="ECO:0000256" key="1">
    <source>
        <dbReference type="ARBA" id="ARBA00022448"/>
    </source>
</evidence>
<protein>
    <submittedName>
        <fullName evidence="5">ABC transporter ATP-binding protein</fullName>
    </submittedName>
</protein>
<dbReference type="EMBL" id="JACSPW010000003">
    <property type="protein sequence ID" value="MBD8032487.1"/>
    <property type="molecule type" value="Genomic_DNA"/>
</dbReference>
<dbReference type="InterPro" id="IPR017871">
    <property type="entry name" value="ABC_transporter-like_CS"/>
</dbReference>
<dbReference type="PANTHER" id="PTHR42939">
    <property type="entry name" value="ABC TRANSPORTER ATP-BINDING PROTEIN ALBC-RELATED"/>
    <property type="match status" value="1"/>
</dbReference>
<evidence type="ECO:0000313" key="6">
    <source>
        <dbReference type="Proteomes" id="UP000600565"/>
    </source>
</evidence>
<evidence type="ECO:0000256" key="2">
    <source>
        <dbReference type="ARBA" id="ARBA00022741"/>
    </source>
</evidence>
<dbReference type="InterPro" id="IPR027417">
    <property type="entry name" value="P-loop_NTPase"/>
</dbReference>
<keyword evidence="1" id="KW-0813">Transport</keyword>